<organism evidence="1 2">
    <name type="scientific">Clostridium argentinense CDC 2741</name>
    <dbReference type="NCBI Taxonomy" id="1418104"/>
    <lineage>
        <taxon>Bacteria</taxon>
        <taxon>Bacillati</taxon>
        <taxon>Bacillota</taxon>
        <taxon>Clostridia</taxon>
        <taxon>Eubacteriales</taxon>
        <taxon>Clostridiaceae</taxon>
        <taxon>Clostridium</taxon>
    </lineage>
</organism>
<dbReference type="RefSeq" id="WP_039636899.1">
    <property type="nucleotide sequence ID" value="NZ_AYSO01000020.1"/>
</dbReference>
<protein>
    <submittedName>
        <fullName evidence="1">Uncharacterized protein</fullName>
    </submittedName>
</protein>
<proteinExistence type="predicted"/>
<dbReference type="EMBL" id="AYSO01000020">
    <property type="protein sequence ID" value="KIE44475.1"/>
    <property type="molecule type" value="Genomic_DNA"/>
</dbReference>
<gene>
    <name evidence="1" type="ORF">U732_809</name>
</gene>
<dbReference type="AlphaFoldDB" id="A0A0C1UAA0"/>
<evidence type="ECO:0000313" key="1">
    <source>
        <dbReference type="EMBL" id="KIE44475.1"/>
    </source>
</evidence>
<comment type="caution">
    <text evidence="1">The sequence shown here is derived from an EMBL/GenBank/DDBJ whole genome shotgun (WGS) entry which is preliminary data.</text>
</comment>
<reference evidence="1 2" key="1">
    <citation type="journal article" date="2015" name="Infect. Genet. Evol.">
        <title>Genomic sequences of six botulinum neurotoxin-producing strains representing three clostridial species illustrate the mobility and diversity of botulinum neurotoxin genes.</title>
        <authorList>
            <person name="Smith T.J."/>
            <person name="Hill K.K."/>
            <person name="Xie G."/>
            <person name="Foley B.T."/>
            <person name="Williamson C.H."/>
            <person name="Foster J.T."/>
            <person name="Johnson S.L."/>
            <person name="Chertkov O."/>
            <person name="Teshima H."/>
            <person name="Gibbons H.S."/>
            <person name="Johnsky L.A."/>
            <person name="Karavis M.A."/>
            <person name="Smith L.A."/>
        </authorList>
    </citation>
    <scope>NUCLEOTIDE SEQUENCE [LARGE SCALE GENOMIC DNA]</scope>
    <source>
        <strain evidence="1 2">CDC 2741</strain>
    </source>
</reference>
<keyword evidence="2" id="KW-1185">Reference proteome</keyword>
<sequence>MYNGENEIECPKDKYIKYYLWSDYFHDSKIKTVEFSNSKGKDNYCPDQVVLALESCIDVDMEWDKLKGTDIEKGTYVEKNKSKYIYKLYFSDCKYFNYEKSIIANDYINGRFKNTAILQKIIKSTNKLYCHFRISTDDGYLDIIFSKFKIKKLIGRIRIKDTEIKDYNINWLQKYDKGILLSENGELNDKKILEIMKNGDDVERYYALYYFMNYTNEIIIDYARDIMLLDWESFEVCKIMAISIIGIQGNKKDLPLLFEEYFIAEERLSKQNVCYGSILLPKRHIMDAIEKIKYRESEDYILIL</sequence>
<dbReference type="OrthoDB" id="9947901at2"/>
<dbReference type="Proteomes" id="UP000031366">
    <property type="component" value="Unassembled WGS sequence"/>
</dbReference>
<accession>A0A0C1UAA0</accession>
<name>A0A0C1UAA0_9CLOT</name>
<evidence type="ECO:0000313" key="2">
    <source>
        <dbReference type="Proteomes" id="UP000031366"/>
    </source>
</evidence>